<evidence type="ECO:0000256" key="5">
    <source>
        <dbReference type="ARBA" id="ARBA00022723"/>
    </source>
</evidence>
<evidence type="ECO:0000256" key="8">
    <source>
        <dbReference type="PIRSR" id="PIRSR002030-1"/>
    </source>
</evidence>
<comment type="similarity">
    <text evidence="1 7">Belongs to the truncated hemoglobin family. Group I subfamily.</text>
</comment>
<evidence type="ECO:0000313" key="10">
    <source>
        <dbReference type="EMBL" id="RAP35248.1"/>
    </source>
</evidence>
<dbReference type="CDD" id="cd00454">
    <property type="entry name" value="TrHb1_N"/>
    <property type="match status" value="1"/>
</dbReference>
<dbReference type="InterPro" id="IPR001486">
    <property type="entry name" value="Hemoglobin_trunc"/>
</dbReference>
<evidence type="ECO:0000256" key="2">
    <source>
        <dbReference type="ARBA" id="ARBA00022448"/>
    </source>
</evidence>
<dbReference type="InterPro" id="IPR016339">
    <property type="entry name" value="Hemoglobin_trunc_I"/>
</dbReference>
<accession>A0A364LGC6</accession>
<dbReference type="GO" id="GO:0019825">
    <property type="term" value="F:oxygen binding"/>
    <property type="evidence" value="ECO:0007669"/>
    <property type="project" value="InterPro"/>
</dbReference>
<keyword evidence="4 7" id="KW-0561">Oxygen transport</keyword>
<keyword evidence="2 7" id="KW-0813">Transport</keyword>
<keyword evidence="3 7" id="KW-0349">Heme</keyword>
<dbReference type="InterPro" id="IPR009050">
    <property type="entry name" value="Globin-like_sf"/>
</dbReference>
<keyword evidence="6 7" id="KW-0408">Iron</keyword>
<reference evidence="10 11" key="1">
    <citation type="submission" date="2017-02" db="EMBL/GenBank/DDBJ databases">
        <title>Legionella quilivanii strain from human: case report and whole genome sequencing analysis.</title>
        <authorList>
            <person name="Lalancette C."/>
            <person name="Leduc J.-M."/>
            <person name="Levesque S."/>
            <person name="Fournier E."/>
            <person name="Saoud J."/>
            <person name="Faucher S.P."/>
            <person name="Bernard K."/>
            <person name="Martineau C."/>
            <person name="Longtin J."/>
        </authorList>
    </citation>
    <scope>NUCLEOTIDE SEQUENCE [LARGE SCALE GENOMIC DNA]</scope>
    <source>
        <strain evidence="10 11">ID143958</strain>
    </source>
</reference>
<dbReference type="PROSITE" id="PS01213">
    <property type="entry name" value="GLOBIN_FAM_2"/>
    <property type="match status" value="1"/>
</dbReference>
<protein>
    <recommendedName>
        <fullName evidence="7">Group 1 truncated hemoglobin</fullName>
    </recommendedName>
</protein>
<comment type="caution">
    <text evidence="10">The sequence shown here is derived from an EMBL/GenBank/DDBJ whole genome shotgun (WGS) entry which is preliminary data.</text>
</comment>
<dbReference type="Proteomes" id="UP000249458">
    <property type="component" value="Unassembled WGS sequence"/>
</dbReference>
<evidence type="ECO:0000313" key="11">
    <source>
        <dbReference type="Proteomes" id="UP000249458"/>
    </source>
</evidence>
<dbReference type="EMBL" id="MVJN01000010">
    <property type="protein sequence ID" value="RAP35248.1"/>
    <property type="molecule type" value="Genomic_DNA"/>
</dbReference>
<sequence length="123" mass="13572">MSGSLFERLGGQNAVNAAVDIFYRKMLTDERVSHFFDDVDMEQQILKQKGFLTMVFGGPNKYTGKNMREGHNHLLKRGLDDTHVDIVIEHLGATLAKLGATAEDITQVAAIANSVRNDVLGRA</sequence>
<feature type="binding site" description="distal binding residue" evidence="9">
    <location>
        <position position="71"/>
    </location>
    <ligand>
        <name>heme</name>
        <dbReference type="ChEBI" id="CHEBI:30413"/>
    </ligand>
    <ligandPart>
        <name>Fe</name>
        <dbReference type="ChEBI" id="CHEBI:18248"/>
    </ligandPart>
</feature>
<name>A0A364LGC6_9GAMM</name>
<evidence type="ECO:0000256" key="6">
    <source>
        <dbReference type="ARBA" id="ARBA00023004"/>
    </source>
</evidence>
<dbReference type="InterPro" id="IPR012292">
    <property type="entry name" value="Globin/Proto"/>
</dbReference>
<evidence type="ECO:0000256" key="1">
    <source>
        <dbReference type="ARBA" id="ARBA00009660"/>
    </source>
</evidence>
<evidence type="ECO:0000256" key="4">
    <source>
        <dbReference type="ARBA" id="ARBA00022621"/>
    </source>
</evidence>
<feature type="binding site" description="proximal binding residue" evidence="8">
    <location>
        <position position="71"/>
    </location>
    <ligand>
        <name>heme</name>
        <dbReference type="ChEBI" id="CHEBI:30413"/>
    </ligand>
    <ligandPart>
        <name>Fe</name>
        <dbReference type="ChEBI" id="CHEBI:18248"/>
    </ligandPart>
</feature>
<proteinExistence type="inferred from homology"/>
<keyword evidence="5 7" id="KW-0479">Metal-binding</keyword>
<evidence type="ECO:0000256" key="7">
    <source>
        <dbReference type="PIRNR" id="PIRNR002030"/>
    </source>
</evidence>
<dbReference type="AlphaFoldDB" id="A0A364LGC6"/>
<dbReference type="GO" id="GO:0046872">
    <property type="term" value="F:metal ion binding"/>
    <property type="evidence" value="ECO:0007669"/>
    <property type="project" value="UniProtKB-UniRule"/>
</dbReference>
<comment type="cofactor">
    <cofactor evidence="8">
        <name>heme</name>
        <dbReference type="ChEBI" id="CHEBI:30413"/>
    </cofactor>
    <text evidence="8">Binds 1 heme group per subunit.</text>
</comment>
<evidence type="ECO:0000256" key="3">
    <source>
        <dbReference type="ARBA" id="ARBA00022617"/>
    </source>
</evidence>
<dbReference type="Pfam" id="PF01152">
    <property type="entry name" value="Bac_globin"/>
    <property type="match status" value="1"/>
</dbReference>
<organism evidence="10 11">
    <name type="scientific">Legionella quinlivanii</name>
    <dbReference type="NCBI Taxonomy" id="45073"/>
    <lineage>
        <taxon>Bacteria</taxon>
        <taxon>Pseudomonadati</taxon>
        <taxon>Pseudomonadota</taxon>
        <taxon>Gammaproteobacteria</taxon>
        <taxon>Legionellales</taxon>
        <taxon>Legionellaceae</taxon>
        <taxon>Legionella</taxon>
    </lineage>
</organism>
<dbReference type="Gene3D" id="1.10.490.10">
    <property type="entry name" value="Globins"/>
    <property type="match status" value="1"/>
</dbReference>
<dbReference type="RefSeq" id="WP_172458303.1">
    <property type="nucleotide sequence ID" value="NZ_MVJN01000010.1"/>
</dbReference>
<dbReference type="GO" id="GO:0020037">
    <property type="term" value="F:heme binding"/>
    <property type="evidence" value="ECO:0007669"/>
    <property type="project" value="InterPro"/>
</dbReference>
<gene>
    <name evidence="10" type="ORF">B1207_12795</name>
</gene>
<dbReference type="InterPro" id="IPR019795">
    <property type="entry name" value="Globin_bac-like_CS"/>
</dbReference>
<dbReference type="GO" id="GO:0005344">
    <property type="term" value="F:oxygen carrier activity"/>
    <property type="evidence" value="ECO:0007669"/>
    <property type="project" value="UniProtKB-UniRule"/>
</dbReference>
<dbReference type="SUPFAM" id="SSF46458">
    <property type="entry name" value="Globin-like"/>
    <property type="match status" value="1"/>
</dbReference>
<dbReference type="PIRSF" id="PIRSF002030">
    <property type="entry name" value="Globin_Protozoa/Cyanobacteria"/>
    <property type="match status" value="1"/>
</dbReference>
<evidence type="ECO:0000256" key="9">
    <source>
        <dbReference type="PIRSR" id="PIRSR601486-1"/>
    </source>
</evidence>